<organism evidence="2 3">
    <name type="scientific">Roseburia inulinivorans</name>
    <dbReference type="NCBI Taxonomy" id="360807"/>
    <lineage>
        <taxon>Bacteria</taxon>
        <taxon>Bacillati</taxon>
        <taxon>Bacillota</taxon>
        <taxon>Clostridia</taxon>
        <taxon>Lachnospirales</taxon>
        <taxon>Lachnospiraceae</taxon>
        <taxon>Roseburia</taxon>
    </lineage>
</organism>
<gene>
    <name evidence="2" type="ORF">DW813_12130</name>
</gene>
<dbReference type="InterPro" id="IPR018958">
    <property type="entry name" value="Knr4/Smi1-like_dom"/>
</dbReference>
<dbReference type="AlphaFoldDB" id="A0A396ADP1"/>
<dbReference type="Pfam" id="PF09346">
    <property type="entry name" value="SMI1_KNR4"/>
    <property type="match status" value="1"/>
</dbReference>
<evidence type="ECO:0000313" key="3">
    <source>
        <dbReference type="Proteomes" id="UP000266391"/>
    </source>
</evidence>
<dbReference type="SUPFAM" id="SSF160631">
    <property type="entry name" value="SMI1/KNR4-like"/>
    <property type="match status" value="1"/>
</dbReference>
<protein>
    <recommendedName>
        <fullName evidence="1">Knr4/Smi1-like domain-containing protein</fullName>
    </recommendedName>
</protein>
<feature type="domain" description="Knr4/Smi1-like" evidence="1">
    <location>
        <begin position="4"/>
        <end position="120"/>
    </location>
</feature>
<dbReference type="EMBL" id="QSIQ01000020">
    <property type="protein sequence ID" value="RHD01803.1"/>
    <property type="molecule type" value="Genomic_DNA"/>
</dbReference>
<sequence length="126" mass="14911">MVSLACIEKKQNIKFPEIYTKLYQSNFKGISKMKIQIDEDSINIRKFLNANEINDVLDEFYDYFGYDIVPIAEVEYEDFICLDFRVNKQNPEIVYWNYELALENPIEGITLLYSSMDELIIELKKG</sequence>
<proteinExistence type="predicted"/>
<name>A0A396ADP1_9FIRM</name>
<comment type="caution">
    <text evidence="2">The sequence shown here is derived from an EMBL/GenBank/DDBJ whole genome shotgun (WGS) entry which is preliminary data.</text>
</comment>
<evidence type="ECO:0000259" key="1">
    <source>
        <dbReference type="Pfam" id="PF09346"/>
    </source>
</evidence>
<dbReference type="Gene3D" id="3.40.1580.10">
    <property type="entry name" value="SMI1/KNR4-like"/>
    <property type="match status" value="1"/>
</dbReference>
<dbReference type="RefSeq" id="WP_118093317.1">
    <property type="nucleotide sequence ID" value="NZ_QSIQ01000020.1"/>
</dbReference>
<evidence type="ECO:0000313" key="2">
    <source>
        <dbReference type="EMBL" id="RHD01803.1"/>
    </source>
</evidence>
<reference evidence="2 3" key="1">
    <citation type="submission" date="2018-08" db="EMBL/GenBank/DDBJ databases">
        <title>A genome reference for cultivated species of the human gut microbiota.</title>
        <authorList>
            <person name="Zou Y."/>
            <person name="Xue W."/>
            <person name="Luo G."/>
        </authorList>
    </citation>
    <scope>NUCLEOTIDE SEQUENCE [LARGE SCALE GENOMIC DNA]</scope>
    <source>
        <strain evidence="2 3">AM32-8LB</strain>
    </source>
</reference>
<accession>A0A396ADP1</accession>
<dbReference type="Proteomes" id="UP000266391">
    <property type="component" value="Unassembled WGS sequence"/>
</dbReference>
<dbReference type="InterPro" id="IPR037883">
    <property type="entry name" value="Knr4/Smi1-like_sf"/>
</dbReference>